<dbReference type="Proteomes" id="UP000026913">
    <property type="component" value="Chromosome"/>
</dbReference>
<accession>A0A024E4H7</accession>
<gene>
    <name evidence="1" type="ORF">OU5_0144</name>
</gene>
<organism evidence="1 2">
    <name type="scientific">Pseudomonas mandelii JR-1</name>
    <dbReference type="NCBI Taxonomy" id="1147786"/>
    <lineage>
        <taxon>Bacteria</taxon>
        <taxon>Pseudomonadati</taxon>
        <taxon>Pseudomonadota</taxon>
        <taxon>Gammaproteobacteria</taxon>
        <taxon>Pseudomonadales</taxon>
        <taxon>Pseudomonadaceae</taxon>
        <taxon>Pseudomonas</taxon>
    </lineage>
</organism>
<proteinExistence type="predicted"/>
<dbReference type="AlphaFoldDB" id="A0A024E4H7"/>
<dbReference type="EMBL" id="CP005960">
    <property type="protein sequence ID" value="AHZ67223.1"/>
    <property type="molecule type" value="Genomic_DNA"/>
</dbReference>
<evidence type="ECO:0000313" key="2">
    <source>
        <dbReference type="Proteomes" id="UP000026913"/>
    </source>
</evidence>
<name>A0A024E4H7_9PSED</name>
<evidence type="ECO:0000313" key="1">
    <source>
        <dbReference type="EMBL" id="AHZ67223.1"/>
    </source>
</evidence>
<sequence>MAGKPCNDGQPALSLHCLQRLDFKRESPPDLLLPDVDGLNAFMRFVFIEHPGMRAEAARKL</sequence>
<dbReference type="KEGG" id="pman:OU5_0144"/>
<protein>
    <submittedName>
        <fullName evidence="1">Uncharacterized protein</fullName>
    </submittedName>
</protein>
<dbReference type="HOGENOM" id="CLU_2919257_0_0_6"/>
<reference evidence="1 2" key="1">
    <citation type="journal article" date="2012" name="J. Bacteriol.">
        <title>Genome sequence of cold-adapted Pseudomonas mandelii strain JR-1.</title>
        <authorList>
            <person name="Jang S.H."/>
            <person name="Kim J."/>
            <person name="Kim J."/>
            <person name="Hong S."/>
            <person name="Lee C."/>
        </authorList>
    </citation>
    <scope>NUCLEOTIDE SEQUENCE [LARGE SCALE GENOMIC DNA]</scope>
    <source>
        <strain evidence="1 2">JR-1</strain>
    </source>
</reference>